<feature type="compositionally biased region" description="Low complexity" evidence="5">
    <location>
        <begin position="537"/>
        <end position="559"/>
    </location>
</feature>
<comment type="subcellular location">
    <subcellularLocation>
        <location evidence="1">Membrane</location>
        <topology evidence="1">Multi-pass membrane protein</topology>
    </subcellularLocation>
</comment>
<dbReference type="GO" id="GO:0000139">
    <property type="term" value="C:Golgi membrane"/>
    <property type="evidence" value="ECO:0007669"/>
    <property type="project" value="InterPro"/>
</dbReference>
<dbReference type="NCBIfam" id="TIGR00803">
    <property type="entry name" value="nst"/>
    <property type="match status" value="1"/>
</dbReference>
<keyword evidence="8" id="KW-1185">Reference proteome</keyword>
<dbReference type="InterPro" id="IPR037185">
    <property type="entry name" value="EmrE-like"/>
</dbReference>
<keyword evidence="2 6" id="KW-0812">Transmembrane</keyword>
<proteinExistence type="predicted"/>
<evidence type="ECO:0000256" key="5">
    <source>
        <dbReference type="SAM" id="MobiDB-lite"/>
    </source>
</evidence>
<feature type="transmembrane region" description="Helical" evidence="6">
    <location>
        <begin position="229"/>
        <end position="250"/>
    </location>
</feature>
<dbReference type="Pfam" id="PF04142">
    <property type="entry name" value="Nuc_sug_transp"/>
    <property type="match status" value="1"/>
</dbReference>
<gene>
    <name evidence="7" type="ORF">DAEQUDRAFT_766538</name>
</gene>
<keyword evidence="3 6" id="KW-1133">Transmembrane helix</keyword>
<evidence type="ECO:0000256" key="1">
    <source>
        <dbReference type="ARBA" id="ARBA00004141"/>
    </source>
</evidence>
<feature type="region of interest" description="Disordered" evidence="5">
    <location>
        <begin position="537"/>
        <end position="593"/>
    </location>
</feature>
<dbReference type="PANTHER" id="PTHR10231">
    <property type="entry name" value="NUCLEOTIDE-SUGAR TRANSMEMBRANE TRANSPORTER"/>
    <property type="match status" value="1"/>
</dbReference>
<name>A0A165PFK2_9APHY</name>
<dbReference type="SUPFAM" id="SSF103481">
    <property type="entry name" value="Multidrug resistance efflux transporter EmrE"/>
    <property type="match status" value="1"/>
</dbReference>
<evidence type="ECO:0000256" key="2">
    <source>
        <dbReference type="ARBA" id="ARBA00022692"/>
    </source>
</evidence>
<feature type="transmembrane region" description="Helical" evidence="6">
    <location>
        <begin position="328"/>
        <end position="348"/>
    </location>
</feature>
<feature type="transmembrane region" description="Helical" evidence="6">
    <location>
        <begin position="262"/>
        <end position="279"/>
    </location>
</feature>
<sequence>MAHHDAYHDAQHRAIHLKEVDTLETEELGIPPDTPAPVPSVCGLPLKYVSLVTLAVQNALLTLIMHYSRVSAAPSETYSAAAAVLMTELLKGSISLLVAFSRLDCSSPAPAPSIWNPRTLFYRFRRLGKEVFRPDCWKLSIPAILYVIQNNLQFVAVSNLEAATFQVSYQMKILTTAAFSVVLLRKRLSPTKWLALLFLAIGVGVVQIQSGGSSHSESASHDMNALKGFMAVVAACFTSGLAGVYFEMVLKNSPADLWVRNVQLSLFSLLPALLPIIVSRNAPTGAGAPVVSLQLFANFGVWAWATVAIQVLGGLLTALVIKYADNILKGFATSLSIVISFLASVALFNFQMTLTFILGSTIVLVATWMYNQPEAASSTSSSDGSAIGTGKSWSWRWRCPSQPSRSSSAIALGGAALSRRASTSSLSSLSSFHVANRSSPTSPVERDAPIFGQLLEKNLLASSKKQDDPSRLSVILSAFPPLRALSRLLPSRSHSYTPLPTTSPGCVPTASALVFSATDNAYAFPSYPYRAEAPAFQPQPVPAASSSSSSLAAPFSHPPLNSRPPSALSQASRPASASGHHVSQSAPSDFAQQ</sequence>
<protein>
    <recommendedName>
        <fullName evidence="9">Nucleotide-sugar transporter</fullName>
    </recommendedName>
</protein>
<dbReference type="Proteomes" id="UP000076727">
    <property type="component" value="Unassembled WGS sequence"/>
</dbReference>
<reference evidence="7 8" key="1">
    <citation type="journal article" date="2016" name="Mol. Biol. Evol.">
        <title>Comparative Genomics of Early-Diverging Mushroom-Forming Fungi Provides Insights into the Origins of Lignocellulose Decay Capabilities.</title>
        <authorList>
            <person name="Nagy L.G."/>
            <person name="Riley R."/>
            <person name="Tritt A."/>
            <person name="Adam C."/>
            <person name="Daum C."/>
            <person name="Floudas D."/>
            <person name="Sun H."/>
            <person name="Yadav J.S."/>
            <person name="Pangilinan J."/>
            <person name="Larsson K.H."/>
            <person name="Matsuura K."/>
            <person name="Barry K."/>
            <person name="Labutti K."/>
            <person name="Kuo R."/>
            <person name="Ohm R.A."/>
            <person name="Bhattacharya S.S."/>
            <person name="Shirouzu T."/>
            <person name="Yoshinaga Y."/>
            <person name="Martin F.M."/>
            <person name="Grigoriev I.V."/>
            <person name="Hibbett D.S."/>
        </authorList>
    </citation>
    <scope>NUCLEOTIDE SEQUENCE [LARGE SCALE GENOMIC DNA]</scope>
    <source>
        <strain evidence="7 8">L-15889</strain>
    </source>
</reference>
<organism evidence="7 8">
    <name type="scientific">Daedalea quercina L-15889</name>
    <dbReference type="NCBI Taxonomy" id="1314783"/>
    <lineage>
        <taxon>Eukaryota</taxon>
        <taxon>Fungi</taxon>
        <taxon>Dikarya</taxon>
        <taxon>Basidiomycota</taxon>
        <taxon>Agaricomycotina</taxon>
        <taxon>Agaricomycetes</taxon>
        <taxon>Polyporales</taxon>
        <taxon>Fomitopsis</taxon>
    </lineage>
</organism>
<evidence type="ECO:0000256" key="6">
    <source>
        <dbReference type="SAM" id="Phobius"/>
    </source>
</evidence>
<dbReference type="STRING" id="1314783.A0A165PFK2"/>
<dbReference type="OrthoDB" id="408493at2759"/>
<keyword evidence="4 6" id="KW-0472">Membrane</keyword>
<feature type="compositionally biased region" description="Polar residues" evidence="5">
    <location>
        <begin position="563"/>
        <end position="593"/>
    </location>
</feature>
<evidence type="ECO:0000256" key="3">
    <source>
        <dbReference type="ARBA" id="ARBA00022989"/>
    </source>
</evidence>
<feature type="transmembrane region" description="Helical" evidence="6">
    <location>
        <begin position="193"/>
        <end position="209"/>
    </location>
</feature>
<evidence type="ECO:0000256" key="4">
    <source>
        <dbReference type="ARBA" id="ARBA00023136"/>
    </source>
</evidence>
<evidence type="ECO:0000313" key="8">
    <source>
        <dbReference type="Proteomes" id="UP000076727"/>
    </source>
</evidence>
<feature type="transmembrane region" description="Helical" evidence="6">
    <location>
        <begin position="299"/>
        <end position="321"/>
    </location>
</feature>
<evidence type="ECO:0008006" key="9">
    <source>
        <dbReference type="Google" id="ProtNLM"/>
    </source>
</evidence>
<evidence type="ECO:0000313" key="7">
    <source>
        <dbReference type="EMBL" id="KZT68152.1"/>
    </source>
</evidence>
<accession>A0A165PFK2</accession>
<dbReference type="EMBL" id="KV429069">
    <property type="protein sequence ID" value="KZT68152.1"/>
    <property type="molecule type" value="Genomic_DNA"/>
</dbReference>
<dbReference type="InterPro" id="IPR007271">
    <property type="entry name" value="Nuc_sug_transpt"/>
</dbReference>
<dbReference type="GO" id="GO:0015165">
    <property type="term" value="F:pyrimidine nucleotide-sugar transmembrane transporter activity"/>
    <property type="evidence" value="ECO:0007669"/>
    <property type="project" value="InterPro"/>
</dbReference>
<dbReference type="AlphaFoldDB" id="A0A165PFK2"/>